<reference evidence="2 3" key="1">
    <citation type="submission" date="2018-06" db="EMBL/GenBank/DDBJ databases">
        <title>Genomic Encyclopedia of Type Strains, Phase III (KMG-III): the genomes of soil and plant-associated and newly described type strains.</title>
        <authorList>
            <person name="Whitman W."/>
        </authorList>
    </citation>
    <scope>NUCLEOTIDE SEQUENCE [LARGE SCALE GENOMIC DNA]</scope>
    <source>
        <strain evidence="2 3">CGMCC 4.7090</strain>
    </source>
</reference>
<feature type="domain" description="STAS" evidence="1">
    <location>
        <begin position="18"/>
        <end position="120"/>
    </location>
</feature>
<dbReference type="CDD" id="cd07043">
    <property type="entry name" value="STAS_anti-anti-sigma_factors"/>
    <property type="match status" value="1"/>
</dbReference>
<keyword evidence="3" id="KW-1185">Reference proteome</keyword>
<dbReference type="InterPro" id="IPR036513">
    <property type="entry name" value="STAS_dom_sf"/>
</dbReference>
<evidence type="ECO:0000313" key="3">
    <source>
        <dbReference type="Proteomes" id="UP000249341"/>
    </source>
</evidence>
<dbReference type="PROSITE" id="PS50801">
    <property type="entry name" value="STAS"/>
    <property type="match status" value="1"/>
</dbReference>
<dbReference type="InterPro" id="IPR058548">
    <property type="entry name" value="MlaB-like_STAS"/>
</dbReference>
<sequence>MEEVRCVIRRDDRSAVRLHLAGEFGRAAHPELRRSLRKACDRAGRGSVVVDMAEVSSIGSECIEVLLVGYTRALRSGTGYEVVNAHGPVRQALALTGLCEPAVDDMFDSLIALVESVPAATPDNRG</sequence>
<proteinExistence type="predicted"/>
<dbReference type="Pfam" id="PF13466">
    <property type="entry name" value="STAS_2"/>
    <property type="match status" value="1"/>
</dbReference>
<accession>A0A327ZFJ4</accession>
<name>A0A327ZFJ4_9ACTN</name>
<dbReference type="Gene3D" id="3.30.750.24">
    <property type="entry name" value="STAS domain"/>
    <property type="match status" value="1"/>
</dbReference>
<organism evidence="2 3">
    <name type="scientific">Actinoplanes lutulentus</name>
    <dbReference type="NCBI Taxonomy" id="1287878"/>
    <lineage>
        <taxon>Bacteria</taxon>
        <taxon>Bacillati</taxon>
        <taxon>Actinomycetota</taxon>
        <taxon>Actinomycetes</taxon>
        <taxon>Micromonosporales</taxon>
        <taxon>Micromonosporaceae</taxon>
        <taxon>Actinoplanes</taxon>
    </lineage>
</organism>
<dbReference type="AlphaFoldDB" id="A0A327ZFJ4"/>
<dbReference type="Proteomes" id="UP000249341">
    <property type="component" value="Unassembled WGS sequence"/>
</dbReference>
<protein>
    <submittedName>
        <fullName evidence="2">Anti-anti-sigma factor</fullName>
    </submittedName>
</protein>
<gene>
    <name evidence="2" type="ORF">B0I29_109131</name>
</gene>
<dbReference type="OrthoDB" id="3294730at2"/>
<dbReference type="SUPFAM" id="SSF52091">
    <property type="entry name" value="SpoIIaa-like"/>
    <property type="match status" value="1"/>
</dbReference>
<evidence type="ECO:0000313" key="2">
    <source>
        <dbReference type="EMBL" id="RAK35657.1"/>
    </source>
</evidence>
<evidence type="ECO:0000259" key="1">
    <source>
        <dbReference type="PROSITE" id="PS50801"/>
    </source>
</evidence>
<comment type="caution">
    <text evidence="2">The sequence shown here is derived from an EMBL/GenBank/DDBJ whole genome shotgun (WGS) entry which is preliminary data.</text>
</comment>
<dbReference type="InterPro" id="IPR002645">
    <property type="entry name" value="STAS_dom"/>
</dbReference>
<dbReference type="RefSeq" id="WP_111650673.1">
    <property type="nucleotide sequence ID" value="NZ_JACHWI010000006.1"/>
</dbReference>
<dbReference type="EMBL" id="QLMJ01000009">
    <property type="protein sequence ID" value="RAK35657.1"/>
    <property type="molecule type" value="Genomic_DNA"/>
</dbReference>